<gene>
    <name evidence="4" type="ORF">GWI33_005231</name>
</gene>
<sequence length="343" mass="39450">MTETNEDVAKTLHTIFHEGLDLYNKISNSNQPTNCPEIQRDVKKAIGILEQATRLVSVADIFSTNESIEELATNDIQYLLLPALLGLLTIKITSRSRKEVLDVGEVYFKDFLQRTNNYGLSNYQCNKSQDDDNSSKTELELLARAVNTRANKIQRFQEQKNLKTQLENLKKNVENEHADEDIKRNYFLTMIKVFIHDIVDELASMEMEKPILEHMANLKNDDLPKPKREPPPPLKPIIITRDAAQKAIYGAGYPSLPTMTVQEFYDKRVAEGVFPDPNKPKTGPMSLQEAALAGMSLNKEDKEEEDLENKIEEDDEENIERMRAKDEYHDEHRRGWGNRMNRS</sequence>
<evidence type="ECO:0008006" key="6">
    <source>
        <dbReference type="Google" id="ProtNLM"/>
    </source>
</evidence>
<reference evidence="4" key="1">
    <citation type="submission" date="2020-08" db="EMBL/GenBank/DDBJ databases">
        <title>Genome sequencing and assembly of the red palm weevil Rhynchophorus ferrugineus.</title>
        <authorList>
            <person name="Dias G.B."/>
            <person name="Bergman C.M."/>
            <person name="Manee M."/>
        </authorList>
    </citation>
    <scope>NUCLEOTIDE SEQUENCE</scope>
    <source>
        <strain evidence="4">AA-2017</strain>
        <tissue evidence="4">Whole larva</tissue>
    </source>
</reference>
<evidence type="ECO:0000256" key="3">
    <source>
        <dbReference type="SAM" id="MobiDB-lite"/>
    </source>
</evidence>
<dbReference type="OrthoDB" id="10261753at2759"/>
<dbReference type="Gene3D" id="1.25.40.540">
    <property type="entry name" value="TAP42-like family"/>
    <property type="match status" value="1"/>
</dbReference>
<organism evidence="4 5">
    <name type="scientific">Rhynchophorus ferrugineus</name>
    <name type="common">Red palm weevil</name>
    <name type="synonym">Curculio ferrugineus</name>
    <dbReference type="NCBI Taxonomy" id="354439"/>
    <lineage>
        <taxon>Eukaryota</taxon>
        <taxon>Metazoa</taxon>
        <taxon>Ecdysozoa</taxon>
        <taxon>Arthropoda</taxon>
        <taxon>Hexapoda</taxon>
        <taxon>Insecta</taxon>
        <taxon>Pterygota</taxon>
        <taxon>Neoptera</taxon>
        <taxon>Endopterygota</taxon>
        <taxon>Coleoptera</taxon>
        <taxon>Polyphaga</taxon>
        <taxon>Cucujiformia</taxon>
        <taxon>Curculionidae</taxon>
        <taxon>Dryophthorinae</taxon>
        <taxon>Rhynchophorus</taxon>
    </lineage>
</organism>
<comment type="caution">
    <text evidence="4">The sequence shown here is derived from an EMBL/GenBank/DDBJ whole genome shotgun (WGS) entry which is preliminary data.</text>
</comment>
<evidence type="ECO:0000256" key="2">
    <source>
        <dbReference type="SAM" id="Coils"/>
    </source>
</evidence>
<dbReference type="GO" id="GO:0035303">
    <property type="term" value="P:regulation of dephosphorylation"/>
    <property type="evidence" value="ECO:0007669"/>
    <property type="project" value="TreeGrafter"/>
</dbReference>
<name>A0A834IKW9_RHYFE</name>
<protein>
    <recommendedName>
        <fullName evidence="6">Immunoglobulin-binding protein 1</fullName>
    </recommendedName>
</protein>
<dbReference type="GO" id="GO:0009966">
    <property type="term" value="P:regulation of signal transduction"/>
    <property type="evidence" value="ECO:0007669"/>
    <property type="project" value="InterPro"/>
</dbReference>
<dbReference type="Proteomes" id="UP000625711">
    <property type="component" value="Unassembled WGS sequence"/>
</dbReference>
<comment type="similarity">
    <text evidence="1">Belongs to the IGBP1/TAP42 family.</text>
</comment>
<keyword evidence="5" id="KW-1185">Reference proteome</keyword>
<dbReference type="FunFam" id="1.25.40.540:FF:000003">
    <property type="entry name" value="Immunoglobulin (CD79A)-binding protein 1"/>
    <property type="match status" value="1"/>
</dbReference>
<dbReference type="PANTHER" id="PTHR10933:SF9">
    <property type="entry name" value="IMMUNOGLOBULIN-BINDING PROTEIN 1"/>
    <property type="match status" value="1"/>
</dbReference>
<proteinExistence type="inferred from homology"/>
<feature type="compositionally biased region" description="Basic and acidic residues" evidence="3">
    <location>
        <begin position="319"/>
        <end position="334"/>
    </location>
</feature>
<dbReference type="AlphaFoldDB" id="A0A834IKW9"/>
<feature type="region of interest" description="Disordered" evidence="3">
    <location>
        <begin position="294"/>
        <end position="343"/>
    </location>
</feature>
<dbReference type="InterPro" id="IPR007304">
    <property type="entry name" value="TAP46-like"/>
</dbReference>
<dbReference type="PANTHER" id="PTHR10933">
    <property type="entry name" value="IMMUNOGLOBULIN-BINDING PROTEIN 1"/>
    <property type="match status" value="1"/>
</dbReference>
<evidence type="ECO:0000313" key="5">
    <source>
        <dbReference type="Proteomes" id="UP000625711"/>
    </source>
</evidence>
<dbReference type="Pfam" id="PF04177">
    <property type="entry name" value="TAP42"/>
    <property type="match status" value="1"/>
</dbReference>
<evidence type="ECO:0000256" key="1">
    <source>
        <dbReference type="ARBA" id="ARBA00034730"/>
    </source>
</evidence>
<dbReference type="EMBL" id="JAACXV010000262">
    <property type="protein sequence ID" value="KAF7281047.1"/>
    <property type="molecule type" value="Genomic_DNA"/>
</dbReference>
<feature type="compositionally biased region" description="Acidic residues" evidence="3">
    <location>
        <begin position="302"/>
        <end position="318"/>
    </location>
</feature>
<accession>A0A834IKW9</accession>
<dbReference type="InterPro" id="IPR038511">
    <property type="entry name" value="TAP42/TAP46-like_sf"/>
</dbReference>
<keyword evidence="2" id="KW-0175">Coiled coil</keyword>
<evidence type="ECO:0000313" key="4">
    <source>
        <dbReference type="EMBL" id="KAF7281047.1"/>
    </source>
</evidence>
<dbReference type="GO" id="GO:0051721">
    <property type="term" value="F:protein phosphatase 2A binding"/>
    <property type="evidence" value="ECO:0007669"/>
    <property type="project" value="TreeGrafter"/>
</dbReference>
<feature type="coiled-coil region" evidence="2">
    <location>
        <begin position="156"/>
        <end position="183"/>
    </location>
</feature>
<dbReference type="GO" id="GO:0005829">
    <property type="term" value="C:cytosol"/>
    <property type="evidence" value="ECO:0007669"/>
    <property type="project" value="TreeGrafter"/>
</dbReference>